<comment type="caution">
    <text evidence="2">The sequence shown here is derived from an EMBL/GenBank/DDBJ whole genome shotgun (WGS) entry which is preliminary data.</text>
</comment>
<name>A0A4Z2H339_9TELE</name>
<sequence length="112" mass="11905">MNRIIFQLVAVGFCFAAGRAAPQPSRRCAPAGLRSSPPGAATRGEFLKDRIVSQLVHRCMTNASPCSSGGFAQVSNSISMGQKLNERQVYLDSDALTSRDTAGCSPAELTRD</sequence>
<evidence type="ECO:0000313" key="3">
    <source>
        <dbReference type="Proteomes" id="UP000314294"/>
    </source>
</evidence>
<dbReference type="Proteomes" id="UP000314294">
    <property type="component" value="Unassembled WGS sequence"/>
</dbReference>
<dbReference type="EMBL" id="SRLO01000350">
    <property type="protein sequence ID" value="TNN59715.1"/>
    <property type="molecule type" value="Genomic_DNA"/>
</dbReference>
<feature type="chain" id="PRO_5021380541" evidence="1">
    <location>
        <begin position="21"/>
        <end position="112"/>
    </location>
</feature>
<organism evidence="2 3">
    <name type="scientific">Liparis tanakae</name>
    <name type="common">Tanaka's snailfish</name>
    <dbReference type="NCBI Taxonomy" id="230148"/>
    <lineage>
        <taxon>Eukaryota</taxon>
        <taxon>Metazoa</taxon>
        <taxon>Chordata</taxon>
        <taxon>Craniata</taxon>
        <taxon>Vertebrata</taxon>
        <taxon>Euteleostomi</taxon>
        <taxon>Actinopterygii</taxon>
        <taxon>Neopterygii</taxon>
        <taxon>Teleostei</taxon>
        <taxon>Neoteleostei</taxon>
        <taxon>Acanthomorphata</taxon>
        <taxon>Eupercaria</taxon>
        <taxon>Perciformes</taxon>
        <taxon>Cottioidei</taxon>
        <taxon>Cottales</taxon>
        <taxon>Liparidae</taxon>
        <taxon>Liparis</taxon>
    </lineage>
</organism>
<dbReference type="OrthoDB" id="5962859at2759"/>
<dbReference type="AlphaFoldDB" id="A0A4Z2H339"/>
<evidence type="ECO:0000256" key="1">
    <source>
        <dbReference type="SAM" id="SignalP"/>
    </source>
</evidence>
<reference evidence="2 3" key="1">
    <citation type="submission" date="2019-03" db="EMBL/GenBank/DDBJ databases">
        <title>First draft genome of Liparis tanakae, snailfish: a comprehensive survey of snailfish specific genes.</title>
        <authorList>
            <person name="Kim W."/>
            <person name="Song I."/>
            <person name="Jeong J.-H."/>
            <person name="Kim D."/>
            <person name="Kim S."/>
            <person name="Ryu S."/>
            <person name="Song J.Y."/>
            <person name="Lee S.K."/>
        </authorList>
    </citation>
    <scope>NUCLEOTIDE SEQUENCE [LARGE SCALE GENOMIC DNA]</scope>
    <source>
        <tissue evidence="2">Muscle</tissue>
    </source>
</reference>
<keyword evidence="1" id="KW-0732">Signal</keyword>
<protein>
    <submittedName>
        <fullName evidence="2">Uncharacterized protein</fullName>
    </submittedName>
</protein>
<keyword evidence="3" id="KW-1185">Reference proteome</keyword>
<evidence type="ECO:0000313" key="2">
    <source>
        <dbReference type="EMBL" id="TNN59715.1"/>
    </source>
</evidence>
<gene>
    <name evidence="2" type="ORF">EYF80_030086</name>
</gene>
<accession>A0A4Z2H339</accession>
<proteinExistence type="predicted"/>
<feature type="signal peptide" evidence="1">
    <location>
        <begin position="1"/>
        <end position="20"/>
    </location>
</feature>